<organism evidence="1 2">
    <name type="scientific">Candidatus Propionivibrio aalborgensis</name>
    <dbReference type="NCBI Taxonomy" id="1860101"/>
    <lineage>
        <taxon>Bacteria</taxon>
        <taxon>Pseudomonadati</taxon>
        <taxon>Pseudomonadota</taxon>
        <taxon>Betaproteobacteria</taxon>
        <taxon>Rhodocyclales</taxon>
        <taxon>Rhodocyclaceae</taxon>
        <taxon>Propionivibrio</taxon>
    </lineage>
</organism>
<evidence type="ECO:0000313" key="1">
    <source>
        <dbReference type="EMBL" id="SBT10670.1"/>
    </source>
</evidence>
<reference evidence="1 2" key="1">
    <citation type="submission" date="2016-06" db="EMBL/GenBank/DDBJ databases">
        <authorList>
            <person name="Kjaerup R.B."/>
            <person name="Dalgaard T.S."/>
            <person name="Juul-Madsen H.R."/>
        </authorList>
    </citation>
    <scope>NUCLEOTIDE SEQUENCE [LARGE SCALE GENOMIC DNA]</scope>
    <source>
        <strain evidence="1">2</strain>
    </source>
</reference>
<dbReference type="Proteomes" id="UP000199600">
    <property type="component" value="Unassembled WGS sequence"/>
</dbReference>
<evidence type="ECO:0000313" key="2">
    <source>
        <dbReference type="Proteomes" id="UP000199600"/>
    </source>
</evidence>
<sequence length="206" mass="23120">MSGPRKDLDWEAIERDYCSGQFTDRQIAARNGTTHATVGNRAKAEKWTKDLSAKIHASARAKLSKSLLTKELSKNKKEADRELVEVSSNAVTELILSHRKDIRRSRELSKLMLAEMEAQCENPADFQKLGELLKGDNTAEINKLFQRVISLPGRIDGAKKLAETLKLLVSMEREAFNVDDEQPANTDLSSESVAELRRLKAALERD</sequence>
<keyword evidence="2" id="KW-1185">Reference proteome</keyword>
<gene>
    <name evidence="1" type="ORF">PROAA_610030</name>
</gene>
<dbReference type="RefSeq" id="WP_186412244.1">
    <property type="nucleotide sequence ID" value="NZ_FLQY01000364.1"/>
</dbReference>
<proteinExistence type="predicted"/>
<dbReference type="AlphaFoldDB" id="A0A1A8Y0I2"/>
<accession>A0A1A8Y0I2</accession>
<dbReference type="EMBL" id="FLQY01000364">
    <property type="protein sequence ID" value="SBT10670.1"/>
    <property type="molecule type" value="Genomic_DNA"/>
</dbReference>
<evidence type="ECO:0008006" key="3">
    <source>
        <dbReference type="Google" id="ProtNLM"/>
    </source>
</evidence>
<name>A0A1A8Y0I2_9RHOO</name>
<protein>
    <recommendedName>
        <fullName evidence="3">Terminase small subunit</fullName>
    </recommendedName>
</protein>